<organism evidence="1 2">
    <name type="scientific">Caerostris extrusa</name>
    <name type="common">Bark spider</name>
    <name type="synonym">Caerostris bankana</name>
    <dbReference type="NCBI Taxonomy" id="172846"/>
    <lineage>
        <taxon>Eukaryota</taxon>
        <taxon>Metazoa</taxon>
        <taxon>Ecdysozoa</taxon>
        <taxon>Arthropoda</taxon>
        <taxon>Chelicerata</taxon>
        <taxon>Arachnida</taxon>
        <taxon>Araneae</taxon>
        <taxon>Araneomorphae</taxon>
        <taxon>Entelegynae</taxon>
        <taxon>Araneoidea</taxon>
        <taxon>Araneidae</taxon>
        <taxon>Caerostris</taxon>
    </lineage>
</organism>
<name>A0AAV4R401_CAEEX</name>
<dbReference type="EMBL" id="BPLR01007176">
    <property type="protein sequence ID" value="GIY14982.1"/>
    <property type="molecule type" value="Genomic_DNA"/>
</dbReference>
<dbReference type="Proteomes" id="UP001054945">
    <property type="component" value="Unassembled WGS sequence"/>
</dbReference>
<proteinExistence type="predicted"/>
<evidence type="ECO:0000313" key="1">
    <source>
        <dbReference type="EMBL" id="GIY14982.1"/>
    </source>
</evidence>
<keyword evidence="2" id="KW-1185">Reference proteome</keyword>
<dbReference type="AlphaFoldDB" id="A0AAV4R401"/>
<gene>
    <name evidence="1" type="ORF">CEXT_279451</name>
</gene>
<evidence type="ECO:0000313" key="2">
    <source>
        <dbReference type="Proteomes" id="UP001054945"/>
    </source>
</evidence>
<comment type="caution">
    <text evidence="1">The sequence shown here is derived from an EMBL/GenBank/DDBJ whole genome shotgun (WGS) entry which is preliminary data.</text>
</comment>
<reference evidence="1 2" key="1">
    <citation type="submission" date="2021-06" db="EMBL/GenBank/DDBJ databases">
        <title>Caerostris extrusa draft genome.</title>
        <authorList>
            <person name="Kono N."/>
            <person name="Arakawa K."/>
        </authorList>
    </citation>
    <scope>NUCLEOTIDE SEQUENCE [LARGE SCALE GENOMIC DNA]</scope>
</reference>
<accession>A0AAV4R401</accession>
<sequence length="102" mass="12004">MQFRSEPFVQDQMQFRSEPFKTRCSSEKPFTSEPFMTRCHSQVNFHDQRPFRIEPFITRSHSELSHSKPDAIQGAEKSFRTDVIIQSSTIQDQMSVSNNKNF</sequence>
<protein>
    <submittedName>
        <fullName evidence="1">Uncharacterized protein</fullName>
    </submittedName>
</protein>